<dbReference type="EMBL" id="CAMXCT030003755">
    <property type="protein sequence ID" value="CAL4793353.1"/>
    <property type="molecule type" value="Genomic_DNA"/>
</dbReference>
<sequence length="229" mass="24768">MEDPLIATITVQNSKSVFRMQFNFEECTVQTNMMDQFCSLLQTFSEILKACNKEAEASYAAAGFQEMQKFKEEVIQSYLGRPSSLFGHSPRESKEFADPEPADPALSSLKPIPSPRVSMGSQSCGVVGGTPGPSGSTVSARTNSTPEELMGSKSSPSSSVSAETPRRGLQRFWNYFGGSTKVQPMGAESVTIEPGNQSRERKGKRSPPSSKDRLGDCSDSFSSLSIPQP</sequence>
<feature type="region of interest" description="Disordered" evidence="1">
    <location>
        <begin position="89"/>
        <end position="165"/>
    </location>
</feature>
<dbReference type="EMBL" id="CAMXCT020003755">
    <property type="protein sequence ID" value="CAL1159416.1"/>
    <property type="molecule type" value="Genomic_DNA"/>
</dbReference>
<protein>
    <submittedName>
        <fullName evidence="2">Uncharacterized protein</fullName>
    </submittedName>
</protein>
<reference evidence="2" key="1">
    <citation type="submission" date="2022-10" db="EMBL/GenBank/DDBJ databases">
        <authorList>
            <person name="Chen Y."/>
            <person name="Dougan E. K."/>
            <person name="Chan C."/>
            <person name="Rhodes N."/>
            <person name="Thang M."/>
        </authorList>
    </citation>
    <scope>NUCLEOTIDE SEQUENCE</scope>
</reference>
<evidence type="ECO:0000313" key="4">
    <source>
        <dbReference type="Proteomes" id="UP001152797"/>
    </source>
</evidence>
<evidence type="ECO:0000313" key="3">
    <source>
        <dbReference type="EMBL" id="CAL1159416.1"/>
    </source>
</evidence>
<accession>A0A9P1GCT5</accession>
<dbReference type="AlphaFoldDB" id="A0A9P1GCT5"/>
<comment type="caution">
    <text evidence="2">The sequence shown here is derived from an EMBL/GenBank/DDBJ whole genome shotgun (WGS) entry which is preliminary data.</text>
</comment>
<dbReference type="Proteomes" id="UP001152797">
    <property type="component" value="Unassembled WGS sequence"/>
</dbReference>
<feature type="region of interest" description="Disordered" evidence="1">
    <location>
        <begin position="178"/>
        <end position="229"/>
    </location>
</feature>
<gene>
    <name evidence="2" type="ORF">C1SCF055_LOCUS31720</name>
</gene>
<name>A0A9P1GCT5_9DINO</name>
<reference evidence="3" key="2">
    <citation type="submission" date="2024-04" db="EMBL/GenBank/DDBJ databases">
        <authorList>
            <person name="Chen Y."/>
            <person name="Shah S."/>
            <person name="Dougan E. K."/>
            <person name="Thang M."/>
            <person name="Chan C."/>
        </authorList>
    </citation>
    <scope>NUCLEOTIDE SEQUENCE [LARGE SCALE GENOMIC DNA]</scope>
</reference>
<proteinExistence type="predicted"/>
<evidence type="ECO:0000313" key="2">
    <source>
        <dbReference type="EMBL" id="CAI4006041.1"/>
    </source>
</evidence>
<keyword evidence="4" id="KW-1185">Reference proteome</keyword>
<feature type="compositionally biased region" description="Low complexity" evidence="1">
    <location>
        <begin position="152"/>
        <end position="161"/>
    </location>
</feature>
<feature type="compositionally biased region" description="Polar residues" evidence="1">
    <location>
        <begin position="219"/>
        <end position="229"/>
    </location>
</feature>
<organism evidence="2">
    <name type="scientific">Cladocopium goreaui</name>
    <dbReference type="NCBI Taxonomy" id="2562237"/>
    <lineage>
        <taxon>Eukaryota</taxon>
        <taxon>Sar</taxon>
        <taxon>Alveolata</taxon>
        <taxon>Dinophyceae</taxon>
        <taxon>Suessiales</taxon>
        <taxon>Symbiodiniaceae</taxon>
        <taxon>Cladocopium</taxon>
    </lineage>
</organism>
<dbReference type="EMBL" id="CAMXCT010003755">
    <property type="protein sequence ID" value="CAI4006041.1"/>
    <property type="molecule type" value="Genomic_DNA"/>
</dbReference>
<evidence type="ECO:0000256" key="1">
    <source>
        <dbReference type="SAM" id="MobiDB-lite"/>
    </source>
</evidence>